<dbReference type="PANTHER" id="PTHR37294">
    <property type="entry name" value="3'-5' EXORIBONUCLEASE YHAM"/>
    <property type="match status" value="1"/>
</dbReference>
<evidence type="ECO:0000256" key="2">
    <source>
        <dbReference type="ARBA" id="ARBA00022801"/>
    </source>
</evidence>
<dbReference type="AlphaFoldDB" id="A0A9X6WHB1"/>
<reference evidence="5 6" key="1">
    <citation type="submission" date="2017-09" db="EMBL/GenBank/DDBJ databases">
        <title>Large-scale bioinformatics analysis of Bacillus genomes uncovers conserved roles of natural products in bacterial physiology.</title>
        <authorList>
            <consortium name="Agbiome Team Llc"/>
            <person name="Bleich R.M."/>
            <person name="Grubbs K.J."/>
            <person name="Santa Maria K.C."/>
            <person name="Allen S.E."/>
            <person name="Farag S."/>
            <person name="Shank E.A."/>
            <person name="Bowers A."/>
        </authorList>
    </citation>
    <scope>NUCLEOTIDE SEQUENCE [LARGE SCALE GENOMIC DNA]</scope>
    <source>
        <strain evidence="5 6">AFS085496</strain>
    </source>
</reference>
<feature type="domain" description="HD Cas3-type" evidence="4">
    <location>
        <begin position="261"/>
        <end position="383"/>
    </location>
</feature>
<sequence>MNTIMDKHLADAISVEVNVTPEKREEILARFPAPKLPEKETAFNINEKKPGQYAEKVTVLLTTHSVEPTSNGGKWLKIEFSNNNGKIGAKMWDRNGSLNRTVELLEQHSVFQVSGKIEQYPAETGPKSIVIEGIKPYLEEVSAFELMPSTEKSIEDMTVEFVTYLEEIQEPYRSVALKGLEMYWSEFSMKPAAKGHHHAYLAGLLKHTLGLIRITRYIRDQKANPFDAMNSLIDIAYRESRKESINNLSLEVPLRDRDMVWHGKVEHLRTVFNDFVRRKDVEANFDLLILAVLFHDMGKALEYFNAGENSIEKWRWLYPNADFSTYKPKQSGIAMDPIGGGTGHIILSTMLLQRVLVQENIAMKIEDIGKLNHCIAAHHGKLEWGSAAWMEQPEAFLIHFVDALDATWEKADPIN</sequence>
<dbReference type="SUPFAM" id="SSF109604">
    <property type="entry name" value="HD-domain/PDEase-like"/>
    <property type="match status" value="1"/>
</dbReference>
<dbReference type="GO" id="GO:0016787">
    <property type="term" value="F:hydrolase activity"/>
    <property type="evidence" value="ECO:0007669"/>
    <property type="project" value="UniProtKB-KW"/>
</dbReference>
<dbReference type="RefSeq" id="WP_098007510.1">
    <property type="nucleotide sequence ID" value="NZ_NUVX01000080.1"/>
</dbReference>
<evidence type="ECO:0000313" key="5">
    <source>
        <dbReference type="EMBL" id="PFJ29139.1"/>
    </source>
</evidence>
<keyword evidence="2 5" id="KW-0378">Hydrolase</keyword>
<evidence type="ECO:0000313" key="6">
    <source>
        <dbReference type="Proteomes" id="UP000224003"/>
    </source>
</evidence>
<evidence type="ECO:0000256" key="3">
    <source>
        <dbReference type="ARBA" id="ARBA00023118"/>
    </source>
</evidence>
<keyword evidence="1" id="KW-0479">Metal-binding</keyword>
<keyword evidence="3" id="KW-0051">Antiviral defense</keyword>
<accession>A0A9X6WHB1</accession>
<comment type="caution">
    <text evidence="5">The sequence shown here is derived from an EMBL/GenBank/DDBJ whole genome shotgun (WGS) entry which is preliminary data.</text>
</comment>
<dbReference type="GO" id="GO:0051607">
    <property type="term" value="P:defense response to virus"/>
    <property type="evidence" value="ECO:0007669"/>
    <property type="project" value="UniProtKB-KW"/>
</dbReference>
<dbReference type="GO" id="GO:0046872">
    <property type="term" value="F:metal ion binding"/>
    <property type="evidence" value="ECO:0007669"/>
    <property type="project" value="UniProtKB-KW"/>
</dbReference>
<dbReference type="Proteomes" id="UP000224003">
    <property type="component" value="Unassembled WGS sequence"/>
</dbReference>
<dbReference type="InterPro" id="IPR038257">
    <property type="entry name" value="CRISPR-assoc_Cas3_HD_sf"/>
</dbReference>
<dbReference type="EMBL" id="NUVX01000080">
    <property type="protein sequence ID" value="PFJ29139.1"/>
    <property type="molecule type" value="Genomic_DNA"/>
</dbReference>
<proteinExistence type="predicted"/>
<dbReference type="Pfam" id="PF18019">
    <property type="entry name" value="Cas3_HD"/>
    <property type="match status" value="1"/>
</dbReference>
<dbReference type="GO" id="GO:0031125">
    <property type="term" value="P:rRNA 3'-end processing"/>
    <property type="evidence" value="ECO:0007669"/>
    <property type="project" value="TreeGrafter"/>
</dbReference>
<evidence type="ECO:0000259" key="4">
    <source>
        <dbReference type="Pfam" id="PF18019"/>
    </source>
</evidence>
<organism evidence="5 6">
    <name type="scientific">Bacillus thuringiensis</name>
    <dbReference type="NCBI Taxonomy" id="1428"/>
    <lineage>
        <taxon>Bacteria</taxon>
        <taxon>Bacillati</taxon>
        <taxon>Bacillota</taxon>
        <taxon>Bacilli</taxon>
        <taxon>Bacillales</taxon>
        <taxon>Bacillaceae</taxon>
        <taxon>Bacillus</taxon>
        <taxon>Bacillus cereus group</taxon>
    </lineage>
</organism>
<dbReference type="PANTHER" id="PTHR37294:SF1">
    <property type="entry name" value="3'-5' EXORIBONUCLEASE YHAM"/>
    <property type="match status" value="1"/>
</dbReference>
<evidence type="ECO:0000256" key="1">
    <source>
        <dbReference type="ARBA" id="ARBA00022723"/>
    </source>
</evidence>
<dbReference type="InterPro" id="IPR050798">
    <property type="entry name" value="YhaM_exoribonuc/phosphodiest"/>
</dbReference>
<protein>
    <submittedName>
        <fullName evidence="5">Hydrolase</fullName>
    </submittedName>
</protein>
<name>A0A9X6WHB1_BACTU</name>
<gene>
    <name evidence="5" type="ORF">COJ15_32005</name>
</gene>
<dbReference type="Gene3D" id="1.10.3210.30">
    <property type="match status" value="1"/>
</dbReference>
<dbReference type="InterPro" id="IPR006483">
    <property type="entry name" value="CRISPR-assoc_Cas3_HD"/>
</dbReference>